<dbReference type="InterPro" id="IPR007412">
    <property type="entry name" value="FlgM"/>
</dbReference>
<dbReference type="Proteomes" id="UP000231019">
    <property type="component" value="Unassembled WGS sequence"/>
</dbReference>
<dbReference type="EMBL" id="PFFQ01000037">
    <property type="protein sequence ID" value="PIW16689.1"/>
    <property type="molecule type" value="Genomic_DNA"/>
</dbReference>
<evidence type="ECO:0000313" key="9">
    <source>
        <dbReference type="Proteomes" id="UP000231019"/>
    </source>
</evidence>
<keyword evidence="3" id="KW-0678">Repressor</keyword>
<dbReference type="InterPro" id="IPR035890">
    <property type="entry name" value="Anti-sigma-28_factor_FlgM_sf"/>
</dbReference>
<comment type="similarity">
    <text evidence="1">Belongs to the FlgM family.</text>
</comment>
<evidence type="ECO:0000256" key="6">
    <source>
        <dbReference type="ARBA" id="ARBA00023163"/>
    </source>
</evidence>
<dbReference type="GO" id="GO:0045892">
    <property type="term" value="P:negative regulation of DNA-templated transcription"/>
    <property type="evidence" value="ECO:0007669"/>
    <property type="project" value="InterPro"/>
</dbReference>
<comment type="caution">
    <text evidence="8">The sequence shown here is derived from an EMBL/GenBank/DDBJ whole genome shotgun (WGS) entry which is preliminary data.</text>
</comment>
<feature type="domain" description="Anti-sigma-28 factor FlgM C-terminal" evidence="7">
    <location>
        <begin position="45"/>
        <end position="98"/>
    </location>
</feature>
<reference evidence="8 9" key="1">
    <citation type="submission" date="2017-09" db="EMBL/GenBank/DDBJ databases">
        <title>Depth-based differentiation of microbial function through sediment-hosted aquifers and enrichment of novel symbionts in the deep terrestrial subsurface.</title>
        <authorList>
            <person name="Probst A.J."/>
            <person name="Ladd B."/>
            <person name="Jarett J.K."/>
            <person name="Geller-Mcgrath D.E."/>
            <person name="Sieber C.M."/>
            <person name="Emerson J.B."/>
            <person name="Anantharaman K."/>
            <person name="Thomas B.C."/>
            <person name="Malmstrom R."/>
            <person name="Stieglmeier M."/>
            <person name="Klingl A."/>
            <person name="Woyke T."/>
            <person name="Ryan C.M."/>
            <person name="Banfield J.F."/>
        </authorList>
    </citation>
    <scope>NUCLEOTIDE SEQUENCE [LARGE SCALE GENOMIC DNA]</scope>
    <source>
        <strain evidence="8">CG17_big_fil_post_rev_8_21_14_2_50_48_46</strain>
    </source>
</reference>
<dbReference type="InterPro" id="IPR031316">
    <property type="entry name" value="FlgM_C"/>
</dbReference>
<keyword evidence="4" id="KW-1005">Bacterial flagellum biogenesis</keyword>
<evidence type="ECO:0000256" key="1">
    <source>
        <dbReference type="ARBA" id="ARBA00005322"/>
    </source>
</evidence>
<name>A0A2M7G497_9BACT</name>
<keyword evidence="8" id="KW-0966">Cell projection</keyword>
<dbReference type="GO" id="GO:0044781">
    <property type="term" value="P:bacterial-type flagellum organization"/>
    <property type="evidence" value="ECO:0007669"/>
    <property type="project" value="UniProtKB-KW"/>
</dbReference>
<keyword evidence="8" id="KW-0282">Flagellum</keyword>
<evidence type="ECO:0000256" key="3">
    <source>
        <dbReference type="ARBA" id="ARBA00022491"/>
    </source>
</evidence>
<keyword evidence="6" id="KW-0804">Transcription</keyword>
<evidence type="ECO:0000313" key="8">
    <source>
        <dbReference type="EMBL" id="PIW16689.1"/>
    </source>
</evidence>
<protein>
    <recommendedName>
        <fullName evidence="2">Negative regulator of flagellin synthesis</fullName>
    </recommendedName>
</protein>
<evidence type="ECO:0000256" key="4">
    <source>
        <dbReference type="ARBA" id="ARBA00022795"/>
    </source>
</evidence>
<dbReference type="SUPFAM" id="SSF101498">
    <property type="entry name" value="Anti-sigma factor FlgM"/>
    <property type="match status" value="1"/>
</dbReference>
<evidence type="ECO:0000256" key="5">
    <source>
        <dbReference type="ARBA" id="ARBA00023015"/>
    </source>
</evidence>
<evidence type="ECO:0000259" key="7">
    <source>
        <dbReference type="Pfam" id="PF04316"/>
    </source>
</evidence>
<sequence>MRTVKIDDNNAFELARVTGPQSVQRSGSAFDLFAAYGVSPAQGTDQASLSSQGQEIQRLTQAVRELPEVREDKVQAARARLQDGTWQVPTPDLAEAMFRLAELDQG</sequence>
<organism evidence="8 9">
    <name type="scientific">bacterium (Candidatus Blackallbacteria) CG17_big_fil_post_rev_8_21_14_2_50_48_46</name>
    <dbReference type="NCBI Taxonomy" id="2014261"/>
    <lineage>
        <taxon>Bacteria</taxon>
        <taxon>Candidatus Blackallbacteria</taxon>
    </lineage>
</organism>
<accession>A0A2M7G497</accession>
<dbReference type="Pfam" id="PF04316">
    <property type="entry name" value="FlgM"/>
    <property type="match status" value="1"/>
</dbReference>
<dbReference type="AlphaFoldDB" id="A0A2M7G497"/>
<evidence type="ECO:0000256" key="2">
    <source>
        <dbReference type="ARBA" id="ARBA00017823"/>
    </source>
</evidence>
<proteinExistence type="inferred from homology"/>
<gene>
    <name evidence="8" type="primary">flgM</name>
    <name evidence="8" type="ORF">COW36_13060</name>
</gene>
<keyword evidence="8" id="KW-0969">Cilium</keyword>
<keyword evidence="5" id="KW-0805">Transcription regulation</keyword>
<dbReference type="NCBIfam" id="TIGR03824">
    <property type="entry name" value="FlgM_jcvi"/>
    <property type="match status" value="1"/>
</dbReference>